<evidence type="ECO:0000313" key="2">
    <source>
        <dbReference type="EMBL" id="MED6125962.1"/>
    </source>
</evidence>
<protein>
    <submittedName>
        <fullName evidence="2">Uncharacterized protein</fullName>
    </submittedName>
</protein>
<gene>
    <name evidence="2" type="ORF">PIB30_073642</name>
</gene>
<name>A0ABU6RPD7_9FABA</name>
<proteinExistence type="predicted"/>
<reference evidence="2 3" key="1">
    <citation type="journal article" date="2023" name="Plants (Basel)">
        <title>Bridging the Gap: Combining Genomics and Transcriptomics Approaches to Understand Stylosanthes scabra, an Orphan Legume from the Brazilian Caatinga.</title>
        <authorList>
            <person name="Ferreira-Neto J.R.C."/>
            <person name="da Silva M.D."/>
            <person name="Binneck E."/>
            <person name="de Melo N.F."/>
            <person name="da Silva R.H."/>
            <person name="de Melo A.L.T.M."/>
            <person name="Pandolfi V."/>
            <person name="Bustamante F.O."/>
            <person name="Brasileiro-Vidal A.C."/>
            <person name="Benko-Iseppon A.M."/>
        </authorList>
    </citation>
    <scope>NUCLEOTIDE SEQUENCE [LARGE SCALE GENOMIC DNA]</scope>
    <source>
        <tissue evidence="2">Leaves</tissue>
    </source>
</reference>
<evidence type="ECO:0000256" key="1">
    <source>
        <dbReference type="SAM" id="MobiDB-lite"/>
    </source>
</evidence>
<comment type="caution">
    <text evidence="2">The sequence shown here is derived from an EMBL/GenBank/DDBJ whole genome shotgun (WGS) entry which is preliminary data.</text>
</comment>
<dbReference type="Proteomes" id="UP001341840">
    <property type="component" value="Unassembled WGS sequence"/>
</dbReference>
<organism evidence="2 3">
    <name type="scientific">Stylosanthes scabra</name>
    <dbReference type="NCBI Taxonomy" id="79078"/>
    <lineage>
        <taxon>Eukaryota</taxon>
        <taxon>Viridiplantae</taxon>
        <taxon>Streptophyta</taxon>
        <taxon>Embryophyta</taxon>
        <taxon>Tracheophyta</taxon>
        <taxon>Spermatophyta</taxon>
        <taxon>Magnoliopsida</taxon>
        <taxon>eudicotyledons</taxon>
        <taxon>Gunneridae</taxon>
        <taxon>Pentapetalae</taxon>
        <taxon>rosids</taxon>
        <taxon>fabids</taxon>
        <taxon>Fabales</taxon>
        <taxon>Fabaceae</taxon>
        <taxon>Papilionoideae</taxon>
        <taxon>50 kb inversion clade</taxon>
        <taxon>dalbergioids sensu lato</taxon>
        <taxon>Dalbergieae</taxon>
        <taxon>Pterocarpus clade</taxon>
        <taxon>Stylosanthes</taxon>
    </lineage>
</organism>
<evidence type="ECO:0000313" key="3">
    <source>
        <dbReference type="Proteomes" id="UP001341840"/>
    </source>
</evidence>
<keyword evidence="3" id="KW-1185">Reference proteome</keyword>
<sequence>MQLNYMWGDFITQVDDKTRMSLALDLVMGKHNRKSEELKVKALRTWNKKISHKESQPKRKKKKISHKESQPSLRISF</sequence>
<accession>A0ABU6RPD7</accession>
<dbReference type="EMBL" id="JASCZI010031106">
    <property type="protein sequence ID" value="MED6125962.1"/>
    <property type="molecule type" value="Genomic_DNA"/>
</dbReference>
<feature type="region of interest" description="Disordered" evidence="1">
    <location>
        <begin position="48"/>
        <end position="77"/>
    </location>
</feature>